<dbReference type="STRING" id="699431.SY89_01773"/>
<name>A0A0P7GBG5_9EURY</name>
<feature type="region of interest" description="Disordered" evidence="1">
    <location>
        <begin position="104"/>
        <end position="139"/>
    </location>
</feature>
<reference evidence="3" key="1">
    <citation type="submission" date="2013-11" db="EMBL/GenBank/DDBJ databases">
        <authorList>
            <person name="Hoang H.T."/>
            <person name="Killian M.L."/>
            <person name="Madson D.M."/>
            <person name="Arruda P.H.E."/>
            <person name="Sun D."/>
            <person name="Schwartz K.J."/>
            <person name="Yoon K."/>
        </authorList>
    </citation>
    <scope>NUCLEOTIDE SEQUENCE [LARGE SCALE GENOMIC DNA]</scope>
    <source>
        <strain evidence="3">CDK2</strain>
    </source>
</reference>
<dbReference type="Proteomes" id="UP000050535">
    <property type="component" value="Unassembled WGS sequence"/>
</dbReference>
<evidence type="ECO:0000313" key="3">
    <source>
        <dbReference type="Proteomes" id="UP000050535"/>
    </source>
</evidence>
<organism evidence="2 3">
    <name type="scientific">Halolamina pelagica</name>
    <dbReference type="NCBI Taxonomy" id="699431"/>
    <lineage>
        <taxon>Archaea</taxon>
        <taxon>Methanobacteriati</taxon>
        <taxon>Methanobacteriota</taxon>
        <taxon>Stenosarchaea group</taxon>
        <taxon>Halobacteria</taxon>
        <taxon>Halobacteriales</taxon>
        <taxon>Haloferacaceae</taxon>
    </lineage>
</organism>
<keyword evidence="3" id="KW-1185">Reference proteome</keyword>
<dbReference type="AlphaFoldDB" id="A0A0P7GBG5"/>
<proteinExistence type="predicted"/>
<evidence type="ECO:0000313" key="2">
    <source>
        <dbReference type="EMBL" id="KPN31031.1"/>
    </source>
</evidence>
<protein>
    <submittedName>
        <fullName evidence="2">Uncharacterized protein</fullName>
    </submittedName>
</protein>
<gene>
    <name evidence="2" type="ORF">SY89_01773</name>
</gene>
<dbReference type="RefSeq" id="WP_239685546.1">
    <property type="nucleotide sequence ID" value="NZ_LGUC01000001.1"/>
</dbReference>
<comment type="caution">
    <text evidence="2">The sequence shown here is derived from an EMBL/GenBank/DDBJ whole genome shotgun (WGS) entry which is preliminary data.</text>
</comment>
<evidence type="ECO:0000256" key="1">
    <source>
        <dbReference type="SAM" id="MobiDB-lite"/>
    </source>
</evidence>
<accession>A0A0P7GBG5</accession>
<dbReference type="EMBL" id="LGUC01000001">
    <property type="protein sequence ID" value="KPN31031.1"/>
    <property type="molecule type" value="Genomic_DNA"/>
</dbReference>
<sequence length="192" mass="21377">MALTVSIGDRLAAAAAEWADQRMLDDEDALEQKLEQALLEVEHLASGTTEIEFELDDRTLHYAPSDELEELLDEQAERVDAEPAAVLELHLELFARTFLPRTRSSRAPARARRSTTGEGKRLSPVGLTTPMAHKDSGWRPDGAMDAFGGYEVWEYNLGPHEINEGQVDGEIDFEKYADEDGFATSVDELDDK</sequence>